<comment type="subcellular location">
    <subcellularLocation>
        <location evidence="1">Endomembrane system</location>
        <topology evidence="1">Multi-pass membrane protein</topology>
    </subcellularLocation>
</comment>
<dbReference type="Pfam" id="PF04191">
    <property type="entry name" value="PEMT"/>
    <property type="match status" value="1"/>
</dbReference>
<keyword evidence="2 5" id="KW-0812">Transmembrane</keyword>
<dbReference type="RefSeq" id="WP_125096347.1">
    <property type="nucleotide sequence ID" value="NZ_RRUE01000002.1"/>
</dbReference>
<sequence length="152" mass="17094">MELKLHPPIVMLLCASLMKLLASWLPLVALPLPQAVSTGAALALAAAGFFSGMAGVFAFARQRTTVNPHRPERTSALVTGGIYRFTRNPMYLGMALFLAAWALWLGQLTPWLGIWAYVAFINRFQIAPEERVLAEKFGEDWEQFCQRTRRWI</sequence>
<evidence type="ECO:0000313" key="6">
    <source>
        <dbReference type="EMBL" id="RRN44152.1"/>
    </source>
</evidence>
<feature type="transmembrane region" description="Helical" evidence="5">
    <location>
        <begin position="91"/>
        <end position="118"/>
    </location>
</feature>
<protein>
    <submittedName>
        <fullName evidence="6">Isoprenylcysteine carboxylmethyltransferase family protein</fullName>
    </submittedName>
</protein>
<reference evidence="6 7" key="1">
    <citation type="submission" date="2018-11" db="EMBL/GenBank/DDBJ databases">
        <title>Genome sequencing of Lautropia sp. KCOM 2505 (= ChDC F240).</title>
        <authorList>
            <person name="Kook J.-K."/>
            <person name="Park S.-N."/>
            <person name="Lim Y.K."/>
        </authorList>
    </citation>
    <scope>NUCLEOTIDE SEQUENCE [LARGE SCALE GENOMIC DNA]</scope>
    <source>
        <strain evidence="6 7">KCOM 2505</strain>
    </source>
</reference>
<keyword evidence="4 5" id="KW-0472">Membrane</keyword>
<feature type="transmembrane region" description="Helical" evidence="5">
    <location>
        <begin position="39"/>
        <end position="60"/>
    </location>
</feature>
<dbReference type="InterPro" id="IPR007318">
    <property type="entry name" value="Phopholipid_MeTrfase"/>
</dbReference>
<accession>A0A3R8LQT7</accession>
<organism evidence="6 7">
    <name type="scientific">Lautropia dentalis</name>
    <dbReference type="NCBI Taxonomy" id="2490857"/>
    <lineage>
        <taxon>Bacteria</taxon>
        <taxon>Pseudomonadati</taxon>
        <taxon>Pseudomonadota</taxon>
        <taxon>Betaproteobacteria</taxon>
        <taxon>Burkholderiales</taxon>
        <taxon>Burkholderiaceae</taxon>
        <taxon>Lautropia</taxon>
    </lineage>
</organism>
<evidence type="ECO:0000256" key="2">
    <source>
        <dbReference type="ARBA" id="ARBA00022692"/>
    </source>
</evidence>
<dbReference type="GO" id="GO:0008168">
    <property type="term" value="F:methyltransferase activity"/>
    <property type="evidence" value="ECO:0007669"/>
    <property type="project" value="UniProtKB-KW"/>
</dbReference>
<dbReference type="GO" id="GO:0032259">
    <property type="term" value="P:methylation"/>
    <property type="evidence" value="ECO:0007669"/>
    <property type="project" value="UniProtKB-KW"/>
</dbReference>
<evidence type="ECO:0000256" key="1">
    <source>
        <dbReference type="ARBA" id="ARBA00004127"/>
    </source>
</evidence>
<proteinExistence type="predicted"/>
<evidence type="ECO:0000256" key="4">
    <source>
        <dbReference type="ARBA" id="ARBA00023136"/>
    </source>
</evidence>
<evidence type="ECO:0000256" key="3">
    <source>
        <dbReference type="ARBA" id="ARBA00022989"/>
    </source>
</evidence>
<dbReference type="Proteomes" id="UP000270261">
    <property type="component" value="Unassembled WGS sequence"/>
</dbReference>
<dbReference type="EMBL" id="RRUE01000002">
    <property type="protein sequence ID" value="RRN44152.1"/>
    <property type="molecule type" value="Genomic_DNA"/>
</dbReference>
<gene>
    <name evidence="6" type="ORF">EHV23_12400</name>
</gene>
<evidence type="ECO:0000256" key="5">
    <source>
        <dbReference type="SAM" id="Phobius"/>
    </source>
</evidence>
<evidence type="ECO:0000313" key="7">
    <source>
        <dbReference type="Proteomes" id="UP000270261"/>
    </source>
</evidence>
<dbReference type="PANTHER" id="PTHR12714">
    <property type="entry name" value="PROTEIN-S ISOPRENYLCYSTEINE O-METHYLTRANSFERASE"/>
    <property type="match status" value="1"/>
</dbReference>
<dbReference type="PANTHER" id="PTHR12714:SF24">
    <property type="entry name" value="SLR1182 PROTEIN"/>
    <property type="match status" value="1"/>
</dbReference>
<keyword evidence="6" id="KW-0489">Methyltransferase</keyword>
<comment type="caution">
    <text evidence="6">The sequence shown here is derived from an EMBL/GenBank/DDBJ whole genome shotgun (WGS) entry which is preliminary data.</text>
</comment>
<dbReference type="Gene3D" id="1.20.120.1630">
    <property type="match status" value="1"/>
</dbReference>
<dbReference type="AlphaFoldDB" id="A0A3R8LQT7"/>
<dbReference type="OrthoDB" id="9811969at2"/>
<keyword evidence="3 5" id="KW-1133">Transmembrane helix</keyword>
<name>A0A3R8LQT7_9BURK</name>
<keyword evidence="7" id="KW-1185">Reference proteome</keyword>
<feature type="transmembrane region" description="Helical" evidence="5">
    <location>
        <begin position="9"/>
        <end position="27"/>
    </location>
</feature>
<keyword evidence="6" id="KW-0808">Transferase</keyword>
<dbReference type="GO" id="GO:0012505">
    <property type="term" value="C:endomembrane system"/>
    <property type="evidence" value="ECO:0007669"/>
    <property type="project" value="UniProtKB-SubCell"/>
</dbReference>